<organism evidence="1">
    <name type="scientific">Arundo donax</name>
    <name type="common">Giant reed</name>
    <name type="synonym">Donax arundinaceus</name>
    <dbReference type="NCBI Taxonomy" id="35708"/>
    <lineage>
        <taxon>Eukaryota</taxon>
        <taxon>Viridiplantae</taxon>
        <taxon>Streptophyta</taxon>
        <taxon>Embryophyta</taxon>
        <taxon>Tracheophyta</taxon>
        <taxon>Spermatophyta</taxon>
        <taxon>Magnoliopsida</taxon>
        <taxon>Liliopsida</taxon>
        <taxon>Poales</taxon>
        <taxon>Poaceae</taxon>
        <taxon>PACMAD clade</taxon>
        <taxon>Arundinoideae</taxon>
        <taxon>Arundineae</taxon>
        <taxon>Arundo</taxon>
    </lineage>
</organism>
<dbReference type="AlphaFoldDB" id="A0A0A9CB53"/>
<reference evidence="1" key="1">
    <citation type="submission" date="2014-09" db="EMBL/GenBank/DDBJ databases">
        <authorList>
            <person name="Magalhaes I.L.F."/>
            <person name="Oliveira U."/>
            <person name="Santos F.R."/>
            <person name="Vidigal T.H.D.A."/>
            <person name="Brescovit A.D."/>
            <person name="Santos A.J."/>
        </authorList>
    </citation>
    <scope>NUCLEOTIDE SEQUENCE</scope>
    <source>
        <tissue evidence="1">Shoot tissue taken approximately 20 cm above the soil surface</tissue>
    </source>
</reference>
<dbReference type="EMBL" id="GBRH01226227">
    <property type="protein sequence ID" value="JAD71668.1"/>
    <property type="molecule type" value="Transcribed_RNA"/>
</dbReference>
<proteinExistence type="predicted"/>
<evidence type="ECO:0000313" key="1">
    <source>
        <dbReference type="EMBL" id="JAD71668.1"/>
    </source>
</evidence>
<reference evidence="1" key="2">
    <citation type="journal article" date="2015" name="Data Brief">
        <title>Shoot transcriptome of the giant reed, Arundo donax.</title>
        <authorList>
            <person name="Barrero R.A."/>
            <person name="Guerrero F.D."/>
            <person name="Moolhuijzen P."/>
            <person name="Goolsby J.A."/>
            <person name="Tidwell J."/>
            <person name="Bellgard S.E."/>
            <person name="Bellgard M.I."/>
        </authorList>
    </citation>
    <scope>NUCLEOTIDE SEQUENCE</scope>
    <source>
        <tissue evidence="1">Shoot tissue taken approximately 20 cm above the soil surface</tissue>
    </source>
</reference>
<accession>A0A0A9CB53</accession>
<protein>
    <submittedName>
        <fullName evidence="1">Uncharacterized protein</fullName>
    </submittedName>
</protein>
<name>A0A0A9CB53_ARUDO</name>
<sequence>MGTCLWSGLEGSQNHQSLHLAVWFHH</sequence>